<dbReference type="Pfam" id="PF01778">
    <property type="entry name" value="Ribosomal_L28e"/>
    <property type="match status" value="1"/>
</dbReference>
<dbReference type="GO" id="GO:0000460">
    <property type="term" value="P:maturation of 5.8S rRNA"/>
    <property type="evidence" value="ECO:0007669"/>
    <property type="project" value="TreeGrafter"/>
</dbReference>
<dbReference type="PANTHER" id="PTHR23405">
    <property type="entry name" value="MAINTENANCE OF KILLER 16 MAK16 PROTEIN-RELATED"/>
    <property type="match status" value="1"/>
</dbReference>
<feature type="compositionally biased region" description="Acidic residues" evidence="5">
    <location>
        <begin position="222"/>
        <end position="245"/>
    </location>
</feature>
<dbReference type="GO" id="GO:0030687">
    <property type="term" value="C:preribosome, large subunit precursor"/>
    <property type="evidence" value="ECO:0007669"/>
    <property type="project" value="TreeGrafter"/>
</dbReference>
<evidence type="ECO:0000256" key="4">
    <source>
        <dbReference type="PIRNR" id="PIRNR003352"/>
    </source>
</evidence>
<comment type="subcellular location">
    <subcellularLocation>
        <location evidence="1">Nucleus</location>
        <location evidence="1">Nucleolus</location>
    </subcellularLocation>
</comment>
<feature type="compositionally biased region" description="Acidic residues" evidence="5">
    <location>
        <begin position="191"/>
        <end position="214"/>
    </location>
</feature>
<dbReference type="GO" id="GO:0000470">
    <property type="term" value="P:maturation of LSU-rRNA"/>
    <property type="evidence" value="ECO:0007669"/>
    <property type="project" value="TreeGrafter"/>
</dbReference>
<comment type="similarity">
    <text evidence="2 4">Belongs to the MAK16 family.</text>
</comment>
<dbReference type="FunFam" id="3.30.390.110:FF:000003">
    <property type="entry name" value="Protein MAK16 homolog"/>
    <property type="match status" value="1"/>
</dbReference>
<proteinExistence type="inferred from homology"/>
<dbReference type="GO" id="GO:0005730">
    <property type="term" value="C:nucleolus"/>
    <property type="evidence" value="ECO:0007669"/>
    <property type="project" value="UniProtKB-SubCell"/>
</dbReference>
<dbReference type="PANTHER" id="PTHR23405:SF4">
    <property type="entry name" value="PROTEIN MAK16 HOMOLOG"/>
    <property type="match status" value="1"/>
</dbReference>
<dbReference type="AlphaFoldDB" id="A0A646QEC6"/>
<feature type="compositionally biased region" description="Polar residues" evidence="5">
    <location>
        <begin position="270"/>
        <end position="279"/>
    </location>
</feature>
<evidence type="ECO:0000256" key="3">
    <source>
        <dbReference type="ARBA" id="ARBA00023242"/>
    </source>
</evidence>
<evidence type="ECO:0000256" key="2">
    <source>
        <dbReference type="ARBA" id="ARBA00005514"/>
    </source>
</evidence>
<feature type="region of interest" description="Disordered" evidence="5">
    <location>
        <begin position="191"/>
        <end position="279"/>
    </location>
</feature>
<dbReference type="InterPro" id="IPR006958">
    <property type="entry name" value="Mak16"/>
</dbReference>
<protein>
    <recommendedName>
        <fullName evidence="4">Protein MAK16 homolog</fullName>
    </recommendedName>
</protein>
<dbReference type="Pfam" id="PF04874">
    <property type="entry name" value="Mak16"/>
    <property type="match status" value="1"/>
</dbReference>
<dbReference type="PIRSF" id="PIRSF003352">
    <property type="entry name" value="MAK16"/>
    <property type="match status" value="1"/>
</dbReference>
<reference evidence="7" key="1">
    <citation type="submission" date="2018-11" db="EMBL/GenBank/DDBJ databases">
        <title>Venom-gland transcriptomics and venom proteomics of the Florida green centipede (Hemiscolopendra marginata) reveal sex-based variation in a centipede venom.</title>
        <authorList>
            <person name="Nystrom G.S."/>
            <person name="Ward M.J."/>
            <person name="Ellsworth S.A."/>
            <person name="Rokyta D.R."/>
        </authorList>
    </citation>
    <scope>NUCLEOTIDE SEQUENCE</scope>
    <source>
        <tissue evidence="7">Venom gland</tissue>
    </source>
</reference>
<accession>A0A646QEC6</accession>
<dbReference type="InterPro" id="IPR029004">
    <property type="entry name" value="Ribosomal_eL28/Mak16"/>
</dbReference>
<name>A0A646QEC6_9MYRI</name>
<evidence type="ECO:0000259" key="6">
    <source>
        <dbReference type="Pfam" id="PF01778"/>
    </source>
</evidence>
<evidence type="ECO:0000256" key="1">
    <source>
        <dbReference type="ARBA" id="ARBA00004604"/>
    </source>
</evidence>
<keyword evidence="3 4" id="KW-0539">Nucleus</keyword>
<feature type="domain" description="Ribosomal eL28/Mak16" evidence="6">
    <location>
        <begin position="7"/>
        <end position="118"/>
    </location>
</feature>
<evidence type="ECO:0000256" key="5">
    <source>
        <dbReference type="SAM" id="MobiDB-lite"/>
    </source>
</evidence>
<sequence length="279" mass="33259">MQHDDAIWSTINSSFCSFKVNTKTQRFCRNEYNLTGLCNRASCPLANSQYATVREENGICYLYMKTIERAAFPARLWEKIKLSRNLETALKQINENLLYWSQYVRQKCKQRFIKITQYLIRMRKLRLRRQKKLVPIQRKIERREKRREEKALVAARLETTIEKQLLERLKQGTYGDIYNFPQYAFDKALSDEEVESEAEEGDELEKEMEDDDEDIGRVEYIADSDFEESDLSDVEDIGRDEDEEEQSSKEKLRTRMKRPRVEIEYELDEPSSSKMTVLH</sequence>
<feature type="compositionally biased region" description="Basic and acidic residues" evidence="5">
    <location>
        <begin position="246"/>
        <end position="263"/>
    </location>
</feature>
<dbReference type="Gene3D" id="3.30.390.110">
    <property type="match status" value="1"/>
</dbReference>
<dbReference type="EMBL" id="GHBY01000434">
    <property type="protein sequence ID" value="MUP40611.1"/>
    <property type="molecule type" value="Transcribed_RNA"/>
</dbReference>
<organism evidence="7">
    <name type="scientific">Hemiscolopendra marginata</name>
    <dbReference type="NCBI Taxonomy" id="943146"/>
    <lineage>
        <taxon>Eukaryota</taxon>
        <taxon>Metazoa</taxon>
        <taxon>Ecdysozoa</taxon>
        <taxon>Arthropoda</taxon>
        <taxon>Myriapoda</taxon>
        <taxon>Chilopoda</taxon>
        <taxon>Pleurostigmophora</taxon>
        <taxon>Scolopendromorpha</taxon>
        <taxon>Scolopendridae</taxon>
        <taxon>Hemiscolopendra</taxon>
    </lineage>
</organism>
<evidence type="ECO:0000313" key="7">
    <source>
        <dbReference type="EMBL" id="MUP40611.1"/>
    </source>
</evidence>